<keyword evidence="1" id="KW-0472">Membrane</keyword>
<evidence type="ECO:0000313" key="3">
    <source>
        <dbReference type="Proteomes" id="UP001196915"/>
    </source>
</evidence>
<dbReference type="RefSeq" id="WP_176061812.1">
    <property type="nucleotide sequence ID" value="NZ_CADFGR010000012.1"/>
</dbReference>
<reference evidence="2" key="1">
    <citation type="submission" date="2021-06" db="EMBL/GenBank/DDBJ databases">
        <title>A collection of bacterial strains from the Burkholderia cepacia Research Laboratory and Repository.</title>
        <authorList>
            <person name="Lipuma J."/>
            <person name="Spilker T."/>
        </authorList>
    </citation>
    <scope>NUCLEOTIDE SEQUENCE</scope>
    <source>
        <strain evidence="2">AU37435</strain>
    </source>
</reference>
<evidence type="ECO:0000256" key="1">
    <source>
        <dbReference type="SAM" id="Phobius"/>
    </source>
</evidence>
<sequence length="72" mass="8183">MKSTDIHTEARRDWLRNEQATRIAPSGSARQSNFEKSKVFRWTVVACLIFVVVNVFQDDPAVVPTTAYQVTV</sequence>
<comment type="caution">
    <text evidence="2">The sequence shown here is derived from an EMBL/GenBank/DDBJ whole genome shotgun (WGS) entry which is preliminary data.</text>
</comment>
<keyword evidence="1" id="KW-0812">Transmembrane</keyword>
<gene>
    <name evidence="2" type="ORF">KTE52_09660</name>
</gene>
<feature type="transmembrane region" description="Helical" evidence="1">
    <location>
        <begin position="39"/>
        <end position="56"/>
    </location>
</feature>
<evidence type="ECO:0000313" key="2">
    <source>
        <dbReference type="EMBL" id="MBU9356600.1"/>
    </source>
</evidence>
<dbReference type="Proteomes" id="UP001196915">
    <property type="component" value="Unassembled WGS sequence"/>
</dbReference>
<protein>
    <submittedName>
        <fullName evidence="2">Uncharacterized protein</fullName>
    </submittedName>
</protein>
<proteinExistence type="predicted"/>
<dbReference type="AlphaFoldDB" id="A0AAP2HHP6"/>
<accession>A0AAP2HHP6</accession>
<dbReference type="EMBL" id="JAHPMX010000004">
    <property type="protein sequence ID" value="MBU9356600.1"/>
    <property type="molecule type" value="Genomic_DNA"/>
</dbReference>
<keyword evidence="1" id="KW-1133">Transmembrane helix</keyword>
<organism evidence="2 3">
    <name type="scientific">Burkholderia multivorans</name>
    <dbReference type="NCBI Taxonomy" id="87883"/>
    <lineage>
        <taxon>Bacteria</taxon>
        <taxon>Pseudomonadati</taxon>
        <taxon>Pseudomonadota</taxon>
        <taxon>Betaproteobacteria</taxon>
        <taxon>Burkholderiales</taxon>
        <taxon>Burkholderiaceae</taxon>
        <taxon>Burkholderia</taxon>
        <taxon>Burkholderia cepacia complex</taxon>
    </lineage>
</organism>
<name>A0AAP2HHP6_9BURK</name>